<dbReference type="CDD" id="cd24010">
    <property type="entry name" value="ASKHA_NBD_AcK_PK"/>
    <property type="match status" value="1"/>
</dbReference>
<keyword evidence="6" id="KW-0479">Metal-binding</keyword>
<dbReference type="InterPro" id="IPR023865">
    <property type="entry name" value="Aliphatic_acid_kinase_CS"/>
</dbReference>
<feature type="site" description="Transition state stabilizer" evidence="6">
    <location>
        <position position="244"/>
    </location>
</feature>
<feature type="binding site" evidence="6">
    <location>
        <begin position="211"/>
        <end position="215"/>
    </location>
    <ligand>
        <name>ATP</name>
        <dbReference type="ChEBI" id="CHEBI:30616"/>
    </ligand>
</feature>
<dbReference type="PANTHER" id="PTHR21060:SF15">
    <property type="entry name" value="ACETATE KINASE-RELATED"/>
    <property type="match status" value="1"/>
</dbReference>
<evidence type="ECO:0000256" key="2">
    <source>
        <dbReference type="ARBA" id="ARBA00022679"/>
    </source>
</evidence>
<keyword evidence="6" id="KW-0963">Cytoplasm</keyword>
<feature type="binding site" evidence="6">
    <location>
        <position position="94"/>
    </location>
    <ligand>
        <name>substrate</name>
    </ligand>
</feature>
<dbReference type="GO" id="GO:0008776">
    <property type="term" value="F:acetate kinase activity"/>
    <property type="evidence" value="ECO:0007669"/>
    <property type="project" value="UniProtKB-UniRule"/>
</dbReference>
<dbReference type="NCBIfam" id="TIGR00016">
    <property type="entry name" value="ackA"/>
    <property type="match status" value="1"/>
</dbReference>
<feature type="binding site" evidence="6">
    <location>
        <position position="7"/>
    </location>
    <ligand>
        <name>Mg(2+)</name>
        <dbReference type="ChEBI" id="CHEBI:18420"/>
    </ligand>
</feature>
<dbReference type="SUPFAM" id="SSF53067">
    <property type="entry name" value="Actin-like ATPase domain"/>
    <property type="match status" value="2"/>
</dbReference>
<comment type="pathway">
    <text evidence="6">Metabolic intermediate biosynthesis; acetyl-CoA biosynthesis; acetyl-CoA from acetate: step 1/2.</text>
</comment>
<dbReference type="GO" id="GO:0006083">
    <property type="term" value="P:acetate metabolic process"/>
    <property type="evidence" value="ECO:0007669"/>
    <property type="project" value="TreeGrafter"/>
</dbReference>
<dbReference type="OrthoDB" id="9802453at2"/>
<dbReference type="GO" id="GO:0005524">
    <property type="term" value="F:ATP binding"/>
    <property type="evidence" value="ECO:0007669"/>
    <property type="project" value="UniProtKB-KW"/>
</dbReference>
<evidence type="ECO:0000313" key="9">
    <source>
        <dbReference type="Proteomes" id="UP000216446"/>
    </source>
</evidence>
<protein>
    <recommendedName>
        <fullName evidence="6">Acetate kinase</fullName>
        <ecNumber evidence="6">2.7.2.1</ecNumber>
    </recommendedName>
    <alternativeName>
        <fullName evidence="6">Acetokinase</fullName>
    </alternativeName>
</protein>
<dbReference type="PIRSF" id="PIRSF000722">
    <property type="entry name" value="Acetate_prop_kin"/>
    <property type="match status" value="1"/>
</dbReference>
<evidence type="ECO:0000256" key="4">
    <source>
        <dbReference type="ARBA" id="ARBA00022777"/>
    </source>
</evidence>
<dbReference type="Pfam" id="PF00871">
    <property type="entry name" value="Acetate_kinase"/>
    <property type="match status" value="1"/>
</dbReference>
<dbReference type="InterPro" id="IPR043129">
    <property type="entry name" value="ATPase_NBD"/>
</dbReference>
<keyword evidence="2 6" id="KW-0808">Transferase</keyword>
<feature type="binding site" evidence="6">
    <location>
        <position position="388"/>
    </location>
    <ligand>
        <name>Mg(2+)</name>
        <dbReference type="ChEBI" id="CHEBI:18420"/>
    </ligand>
</feature>
<dbReference type="PANTHER" id="PTHR21060">
    <property type="entry name" value="ACETATE KINASE"/>
    <property type="match status" value="1"/>
</dbReference>
<accession>A0A259U170</accession>
<proteinExistence type="inferred from homology"/>
<dbReference type="Gene3D" id="3.30.420.40">
    <property type="match status" value="2"/>
</dbReference>
<dbReference type="RefSeq" id="WP_094549116.1">
    <property type="nucleotide sequence ID" value="NZ_MQWB01000001.1"/>
</dbReference>
<dbReference type="GO" id="GO:0006085">
    <property type="term" value="P:acetyl-CoA biosynthetic process"/>
    <property type="evidence" value="ECO:0007669"/>
    <property type="project" value="UniProtKB-UniRule"/>
</dbReference>
<dbReference type="InParanoid" id="A0A259U170"/>
<feature type="active site" description="Proton donor/acceptor" evidence="6">
    <location>
        <position position="151"/>
    </location>
</feature>
<comment type="caution">
    <text evidence="8">The sequence shown here is derived from an EMBL/GenBank/DDBJ whole genome shotgun (WGS) entry which is preliminary data.</text>
</comment>
<dbReference type="AlphaFoldDB" id="A0A259U170"/>
<dbReference type="PROSITE" id="PS01075">
    <property type="entry name" value="ACETATE_KINASE_1"/>
    <property type="match status" value="1"/>
</dbReference>
<keyword evidence="4 6" id="KW-0418">Kinase</keyword>
<evidence type="ECO:0000256" key="5">
    <source>
        <dbReference type="ARBA" id="ARBA00022840"/>
    </source>
</evidence>
<dbReference type="FunCoup" id="A0A259U170">
    <property type="interactions" value="347"/>
</dbReference>
<comment type="cofactor">
    <cofactor evidence="6">
        <name>Mg(2+)</name>
        <dbReference type="ChEBI" id="CHEBI:18420"/>
    </cofactor>
    <cofactor evidence="6">
        <name>Mn(2+)</name>
        <dbReference type="ChEBI" id="CHEBI:29035"/>
    </cofactor>
    <text evidence="6">Mg(2+). Can also accept Mn(2+).</text>
</comment>
<comment type="catalytic activity">
    <reaction evidence="6">
        <text>acetate + ATP = acetyl phosphate + ADP</text>
        <dbReference type="Rhea" id="RHEA:11352"/>
        <dbReference type="ChEBI" id="CHEBI:22191"/>
        <dbReference type="ChEBI" id="CHEBI:30089"/>
        <dbReference type="ChEBI" id="CHEBI:30616"/>
        <dbReference type="ChEBI" id="CHEBI:456216"/>
        <dbReference type="EC" id="2.7.2.1"/>
    </reaction>
</comment>
<comment type="similarity">
    <text evidence="1 6 7">Belongs to the acetokinase family.</text>
</comment>
<evidence type="ECO:0000313" key="8">
    <source>
        <dbReference type="EMBL" id="OZC03588.1"/>
    </source>
</evidence>
<evidence type="ECO:0000256" key="7">
    <source>
        <dbReference type="RuleBase" id="RU003835"/>
    </source>
</evidence>
<feature type="site" description="Transition state stabilizer" evidence="6">
    <location>
        <position position="183"/>
    </location>
</feature>
<comment type="caution">
    <text evidence="6">Lacks conserved residue(s) required for the propagation of feature annotation.</text>
</comment>
<dbReference type="HAMAP" id="MF_00020">
    <property type="entry name" value="Acetate_kinase"/>
    <property type="match status" value="1"/>
</dbReference>
<keyword evidence="6" id="KW-0460">Magnesium</keyword>
<name>A0A259U170_9BACT</name>
<keyword evidence="9" id="KW-1185">Reference proteome</keyword>
<dbReference type="GO" id="GO:0005737">
    <property type="term" value="C:cytoplasm"/>
    <property type="evidence" value="ECO:0007669"/>
    <property type="project" value="UniProtKB-SubCell"/>
</dbReference>
<feature type="binding site" evidence="6">
    <location>
        <position position="14"/>
    </location>
    <ligand>
        <name>ATP</name>
        <dbReference type="ChEBI" id="CHEBI:30616"/>
    </ligand>
</feature>
<evidence type="ECO:0000256" key="3">
    <source>
        <dbReference type="ARBA" id="ARBA00022741"/>
    </source>
</evidence>
<dbReference type="InterPro" id="IPR004372">
    <property type="entry name" value="Ac/propionate_kinase"/>
</dbReference>
<reference evidence="8 9" key="1">
    <citation type="submission" date="2016-11" db="EMBL/GenBank/DDBJ databases">
        <title>Study of marine rhodopsin-containing bacteria.</title>
        <authorList>
            <person name="Yoshizawa S."/>
            <person name="Kumagai Y."/>
            <person name="Kogure K."/>
        </authorList>
    </citation>
    <scope>NUCLEOTIDE SEQUENCE [LARGE SCALE GENOMIC DNA]</scope>
    <source>
        <strain evidence="8 9">SG-29</strain>
    </source>
</reference>
<dbReference type="EC" id="2.7.2.1" evidence="6"/>
<keyword evidence="5 6" id="KW-0067">ATP-binding</keyword>
<dbReference type="UniPathway" id="UPA00340">
    <property type="reaction ID" value="UER00458"/>
</dbReference>
<dbReference type="InterPro" id="IPR000890">
    <property type="entry name" value="Aliphatic_acid_kin_short-chain"/>
</dbReference>
<comment type="subcellular location">
    <subcellularLocation>
        <location evidence="6">Cytoplasm</location>
    </subcellularLocation>
</comment>
<dbReference type="Proteomes" id="UP000216446">
    <property type="component" value="Unassembled WGS sequence"/>
</dbReference>
<dbReference type="PRINTS" id="PR00471">
    <property type="entry name" value="ACETATEKNASE"/>
</dbReference>
<organism evidence="8 9">
    <name type="scientific">Rubricoccus marinus</name>
    <dbReference type="NCBI Taxonomy" id="716817"/>
    <lineage>
        <taxon>Bacteria</taxon>
        <taxon>Pseudomonadati</taxon>
        <taxon>Rhodothermota</taxon>
        <taxon>Rhodothermia</taxon>
        <taxon>Rhodothermales</taxon>
        <taxon>Rubricoccaceae</taxon>
        <taxon>Rubricoccus</taxon>
    </lineage>
</organism>
<comment type="subunit">
    <text evidence="6">Homodimer.</text>
</comment>
<evidence type="ECO:0000256" key="1">
    <source>
        <dbReference type="ARBA" id="ARBA00008748"/>
    </source>
</evidence>
<keyword evidence="3 6" id="KW-0547">Nucleotide-binding</keyword>
<sequence>MIVLVVNAGSSSLKMDLIDSESEATLAGGMVERIGAVTSLARFAVAGEKPRKKAVEAPDHGAALDVLLGALKDAQKAGEEAGVPLGPIEAVGHRVVHGGEAFSEAARIDDEVKEAIRDAFDLAPLHNPANLRGIEAAESLFPDLPQVAVFDTAFHQTLPPEAYLYALPNRLYRRHKIRRYGFHGPSHRYVSRRAAELAGVPPEASRVITLHLGNGCSACAVRDGHSVDTSMGATPLEGLVMGTRCGDLDPSLVFELVELEDASLSEIHAMLNRYSGLLGLSGYAADMRDLLAEAASGDRRCQQAIDVFCHRAKSYVGRYMAVLGGCDVLAFTAGIGTFAAPIREQICAGLEGLGIEISPEANADASGKEARISTDESRTQVWVVPTNEELVIAQDAARLATAAQQSPYA</sequence>
<gene>
    <name evidence="6" type="primary">ackA</name>
    <name evidence="8" type="ORF">BSZ36_11705</name>
</gene>
<dbReference type="PROSITE" id="PS01076">
    <property type="entry name" value="ACETATE_KINASE_2"/>
    <property type="match status" value="1"/>
</dbReference>
<dbReference type="EMBL" id="MQWB01000001">
    <property type="protein sequence ID" value="OZC03588.1"/>
    <property type="molecule type" value="Genomic_DNA"/>
</dbReference>
<comment type="function">
    <text evidence="6">Catalyzes the formation of acetyl phosphate from acetate and ATP. Can also catalyze the reverse reaction.</text>
</comment>
<dbReference type="GO" id="GO:0000287">
    <property type="term" value="F:magnesium ion binding"/>
    <property type="evidence" value="ECO:0007669"/>
    <property type="project" value="UniProtKB-UniRule"/>
</dbReference>
<feature type="binding site" evidence="6">
    <location>
        <begin position="286"/>
        <end position="288"/>
    </location>
    <ligand>
        <name>ATP</name>
        <dbReference type="ChEBI" id="CHEBI:30616"/>
    </ligand>
</feature>
<evidence type="ECO:0000256" key="6">
    <source>
        <dbReference type="HAMAP-Rule" id="MF_00020"/>
    </source>
</evidence>